<dbReference type="PANTHER" id="PTHR28063">
    <property type="entry name" value="RNA POLYMERASE II NUCLEAR LOCALIZATION PROTEIN IWR1"/>
    <property type="match status" value="1"/>
</dbReference>
<gene>
    <name evidence="4" type="ORF">N7498_008687</name>
</gene>
<evidence type="ECO:0000313" key="5">
    <source>
        <dbReference type="Proteomes" id="UP001150904"/>
    </source>
</evidence>
<feature type="compositionally biased region" description="Acidic residues" evidence="2">
    <location>
        <begin position="446"/>
        <end position="459"/>
    </location>
</feature>
<dbReference type="PANTHER" id="PTHR28063:SF1">
    <property type="entry name" value="RNA POLYMERASE II NUCLEAR LOCALIZATION PROTEIN IWR1"/>
    <property type="match status" value="1"/>
</dbReference>
<evidence type="ECO:0000256" key="2">
    <source>
        <dbReference type="SAM" id="MobiDB-lite"/>
    </source>
</evidence>
<name>A0A9W9MB13_9EURO</name>
<dbReference type="GO" id="GO:0006606">
    <property type="term" value="P:protein import into nucleus"/>
    <property type="evidence" value="ECO:0007669"/>
    <property type="project" value="InterPro"/>
</dbReference>
<reference evidence="4" key="2">
    <citation type="journal article" date="2023" name="IMA Fungus">
        <title>Comparative genomic study of the Penicillium genus elucidates a diverse pangenome and 15 lateral gene transfer events.</title>
        <authorList>
            <person name="Petersen C."/>
            <person name="Sorensen T."/>
            <person name="Nielsen M.R."/>
            <person name="Sondergaard T.E."/>
            <person name="Sorensen J.L."/>
            <person name="Fitzpatrick D.A."/>
            <person name="Frisvad J.C."/>
            <person name="Nielsen K.L."/>
        </authorList>
    </citation>
    <scope>NUCLEOTIDE SEQUENCE</scope>
    <source>
        <strain evidence="4">IBT 15544</strain>
    </source>
</reference>
<feature type="compositionally biased region" description="Gly residues" evidence="2">
    <location>
        <begin position="485"/>
        <end position="495"/>
    </location>
</feature>
<feature type="compositionally biased region" description="Low complexity" evidence="2">
    <location>
        <begin position="167"/>
        <end position="177"/>
    </location>
</feature>
<dbReference type="InterPro" id="IPR040150">
    <property type="entry name" value="Iwr1"/>
</dbReference>
<organism evidence="4 5">
    <name type="scientific">Penicillium cinerascens</name>
    <dbReference type="NCBI Taxonomy" id="70096"/>
    <lineage>
        <taxon>Eukaryota</taxon>
        <taxon>Fungi</taxon>
        <taxon>Dikarya</taxon>
        <taxon>Ascomycota</taxon>
        <taxon>Pezizomycotina</taxon>
        <taxon>Eurotiomycetes</taxon>
        <taxon>Eurotiomycetidae</taxon>
        <taxon>Eurotiales</taxon>
        <taxon>Aspergillaceae</taxon>
        <taxon>Penicillium</taxon>
    </lineage>
</organism>
<dbReference type="GO" id="GO:0005737">
    <property type="term" value="C:cytoplasm"/>
    <property type="evidence" value="ECO:0007669"/>
    <property type="project" value="TreeGrafter"/>
</dbReference>
<dbReference type="Pfam" id="PF08574">
    <property type="entry name" value="Iwr1"/>
    <property type="match status" value="1"/>
</dbReference>
<feature type="compositionally biased region" description="Low complexity" evidence="2">
    <location>
        <begin position="64"/>
        <end position="75"/>
    </location>
</feature>
<feature type="compositionally biased region" description="Basic and acidic residues" evidence="2">
    <location>
        <begin position="248"/>
        <end position="258"/>
    </location>
</feature>
<accession>A0A9W9MB13</accession>
<dbReference type="EMBL" id="JAPQKR010000015">
    <property type="protein sequence ID" value="KAJ5195249.1"/>
    <property type="molecule type" value="Genomic_DNA"/>
</dbReference>
<feature type="region of interest" description="Disordered" evidence="2">
    <location>
        <begin position="421"/>
        <end position="511"/>
    </location>
</feature>
<evidence type="ECO:0000256" key="1">
    <source>
        <dbReference type="ARBA" id="ARBA00010218"/>
    </source>
</evidence>
<evidence type="ECO:0000259" key="3">
    <source>
        <dbReference type="Pfam" id="PF08574"/>
    </source>
</evidence>
<dbReference type="Proteomes" id="UP001150904">
    <property type="component" value="Unassembled WGS sequence"/>
</dbReference>
<comment type="caution">
    <text evidence="4">The sequence shown here is derived from an EMBL/GenBank/DDBJ whole genome shotgun (WGS) entry which is preliminary data.</text>
</comment>
<feature type="region of interest" description="Disordered" evidence="2">
    <location>
        <begin position="303"/>
        <end position="366"/>
    </location>
</feature>
<dbReference type="InterPro" id="IPR013883">
    <property type="entry name" value="TF_Iwr1_dom"/>
</dbReference>
<keyword evidence="5" id="KW-1185">Reference proteome</keyword>
<reference evidence="4" key="1">
    <citation type="submission" date="2022-12" db="EMBL/GenBank/DDBJ databases">
        <authorList>
            <person name="Petersen C."/>
        </authorList>
    </citation>
    <scope>NUCLEOTIDE SEQUENCE</scope>
    <source>
        <strain evidence="4">IBT 15544</strain>
    </source>
</reference>
<feature type="compositionally biased region" description="Acidic residues" evidence="2">
    <location>
        <begin position="421"/>
        <end position="436"/>
    </location>
</feature>
<dbReference type="AlphaFoldDB" id="A0A9W9MB13"/>
<protein>
    <recommendedName>
        <fullName evidence="3">Transcription factor Iwr1 domain-containing protein</fullName>
    </recommendedName>
</protein>
<feature type="region of interest" description="Disordered" evidence="2">
    <location>
        <begin position="231"/>
        <end position="289"/>
    </location>
</feature>
<evidence type="ECO:0000313" key="4">
    <source>
        <dbReference type="EMBL" id="KAJ5195249.1"/>
    </source>
</evidence>
<dbReference type="GeneID" id="83183050"/>
<proteinExistence type="inferred from homology"/>
<feature type="region of interest" description="Disordered" evidence="2">
    <location>
        <begin position="49"/>
        <end position="191"/>
    </location>
</feature>
<feature type="domain" description="Transcription factor Iwr1" evidence="3">
    <location>
        <begin position="364"/>
        <end position="450"/>
    </location>
</feature>
<dbReference type="OrthoDB" id="6255506at2759"/>
<sequence>MALPPEQINIKRRREEEPVETLYIQSALHQTKRRFTDFVFQRVTISSKDVQNDTAPAPHPAAQRLLRSPRSVSSLHAPKTRAAQSVSSSGVPLVRATSPGAEIRDAQRAAAAQKETEEKRKRALQPSPSFQPAPVSGAESPVKATEEQRSAAPSPSQAHSVRRFQISRSSSPSLGSLRGSGGIHKRRDGASPRVAVLVEQLRRKPHSRQASMVADLVGRAQAEGLDDDATNMVNVSPIKPRKRPVVNKAEKRWREERQSAISAAKQHLSETFEKSAQAKQSTWDEESERLAREFEQVALEMEQDMDVDQSESPVAPKQPSQYTPVSAPKPLKVQPRLPKQPRAVQQPTESGMEDGSAQAEDNDEDYVYDVYIRRPLAESDMLTNPLAELESDQQIKQLEAANRGIGVIVITAEDEEVWEHFVEDDEEEWDSEDADSNAENNPANDYPDEELSSEDENDDPTAIYSKYRRQATSDDEEFDLDYSDGEGGAHFGSGYGYQPRYGGMDSDEESF</sequence>
<comment type="similarity">
    <text evidence="1">Belongs to the IWR1/SLC7A6OS family.</text>
</comment>
<feature type="compositionally biased region" description="Acidic residues" evidence="2">
    <location>
        <begin position="473"/>
        <end position="484"/>
    </location>
</feature>
<dbReference type="RefSeq" id="XP_058305737.1">
    <property type="nucleotide sequence ID" value="XM_058455749.1"/>
</dbReference>